<comment type="caution">
    <text evidence="9">The sequence shown here is derived from an EMBL/GenBank/DDBJ whole genome shotgun (WGS) entry which is preliminary data.</text>
</comment>
<feature type="transmembrane region" description="Helical" evidence="7">
    <location>
        <begin position="92"/>
        <end position="113"/>
    </location>
</feature>
<evidence type="ECO:0000256" key="3">
    <source>
        <dbReference type="ARBA" id="ARBA00022475"/>
    </source>
</evidence>
<evidence type="ECO:0000256" key="1">
    <source>
        <dbReference type="ARBA" id="ARBA00004651"/>
    </source>
</evidence>
<proteinExistence type="inferred from homology"/>
<feature type="transmembrane region" description="Helical" evidence="7">
    <location>
        <begin position="62"/>
        <end position="85"/>
    </location>
</feature>
<name>A0A8J3DSS0_9HYPH</name>
<sequence>MDALTAFQILDYCGIAVFAATGALAASRKQLDIVGFLFFAVITGIGGGTFRDMLLDIPVFWVVQPVYVLVCIGIALLVYVFAHLLESRYKALLWLDALGLGAYTVVGASKGLIASGEPSIAIVTGVLTAVLGGIIRDMIAGEESVLMRDEVYVTASVAGALAFVLGQPLLPAGMAAYIGFAVGFLVRAGAIRYGWSLPRYKSRPGRKPEDIP</sequence>
<dbReference type="AlphaFoldDB" id="A0A8J3DSS0"/>
<evidence type="ECO:0000256" key="5">
    <source>
        <dbReference type="ARBA" id="ARBA00022989"/>
    </source>
</evidence>
<protein>
    <submittedName>
        <fullName evidence="9">Membrane protein</fullName>
    </submittedName>
</protein>
<dbReference type="GO" id="GO:0005886">
    <property type="term" value="C:plasma membrane"/>
    <property type="evidence" value="ECO:0007669"/>
    <property type="project" value="UniProtKB-SubCell"/>
</dbReference>
<evidence type="ECO:0000256" key="7">
    <source>
        <dbReference type="SAM" id="Phobius"/>
    </source>
</evidence>
<evidence type="ECO:0000259" key="8">
    <source>
        <dbReference type="Pfam" id="PF03458"/>
    </source>
</evidence>
<accession>A0A8J3DSS0</accession>
<feature type="domain" description="Glycine transporter" evidence="8">
    <location>
        <begin position="93"/>
        <end position="166"/>
    </location>
</feature>
<feature type="transmembrane region" description="Helical" evidence="7">
    <location>
        <begin position="6"/>
        <end position="26"/>
    </location>
</feature>
<keyword evidence="4 7" id="KW-0812">Transmembrane</keyword>
<evidence type="ECO:0000313" key="10">
    <source>
        <dbReference type="Proteomes" id="UP000641137"/>
    </source>
</evidence>
<dbReference type="PANTHER" id="PTHR30506">
    <property type="entry name" value="INNER MEMBRANE PROTEIN"/>
    <property type="match status" value="1"/>
</dbReference>
<comment type="similarity">
    <text evidence="2">Belongs to the UPF0126 family.</text>
</comment>
<keyword evidence="5 7" id="KW-1133">Transmembrane helix</keyword>
<dbReference type="Pfam" id="PF03458">
    <property type="entry name" value="Gly_transporter"/>
    <property type="match status" value="2"/>
</dbReference>
<evidence type="ECO:0000313" key="9">
    <source>
        <dbReference type="EMBL" id="GHC80645.1"/>
    </source>
</evidence>
<gene>
    <name evidence="9" type="ORF">GCM10010136_33890</name>
</gene>
<evidence type="ECO:0000256" key="2">
    <source>
        <dbReference type="ARBA" id="ARBA00008193"/>
    </source>
</evidence>
<dbReference type="EMBL" id="BMZO01000012">
    <property type="protein sequence ID" value="GHC80645.1"/>
    <property type="molecule type" value="Genomic_DNA"/>
</dbReference>
<keyword evidence="6 7" id="KW-0472">Membrane</keyword>
<dbReference type="PANTHER" id="PTHR30506:SF3">
    <property type="entry name" value="UPF0126 INNER MEMBRANE PROTEIN YADS-RELATED"/>
    <property type="match status" value="1"/>
</dbReference>
<evidence type="ECO:0000256" key="6">
    <source>
        <dbReference type="ARBA" id="ARBA00023136"/>
    </source>
</evidence>
<dbReference type="InterPro" id="IPR005115">
    <property type="entry name" value="Gly_transporter"/>
</dbReference>
<organism evidence="9 10">
    <name type="scientific">Limoniibacter endophyticus</name>
    <dbReference type="NCBI Taxonomy" id="1565040"/>
    <lineage>
        <taxon>Bacteria</taxon>
        <taxon>Pseudomonadati</taxon>
        <taxon>Pseudomonadota</taxon>
        <taxon>Alphaproteobacteria</taxon>
        <taxon>Hyphomicrobiales</taxon>
        <taxon>Bartonellaceae</taxon>
        <taxon>Limoniibacter</taxon>
    </lineage>
</organism>
<evidence type="ECO:0000256" key="4">
    <source>
        <dbReference type="ARBA" id="ARBA00022692"/>
    </source>
</evidence>
<dbReference type="Proteomes" id="UP000641137">
    <property type="component" value="Unassembled WGS sequence"/>
</dbReference>
<feature type="transmembrane region" description="Helical" evidence="7">
    <location>
        <begin position="176"/>
        <end position="195"/>
    </location>
</feature>
<feature type="transmembrane region" description="Helical" evidence="7">
    <location>
        <begin position="151"/>
        <end position="170"/>
    </location>
</feature>
<comment type="subcellular location">
    <subcellularLocation>
        <location evidence="1">Cell membrane</location>
        <topology evidence="1">Multi-pass membrane protein</topology>
    </subcellularLocation>
</comment>
<feature type="transmembrane region" description="Helical" evidence="7">
    <location>
        <begin position="33"/>
        <end position="50"/>
    </location>
</feature>
<feature type="domain" description="Glycine transporter" evidence="8">
    <location>
        <begin position="9"/>
        <end position="82"/>
    </location>
</feature>
<keyword evidence="3" id="KW-1003">Cell membrane</keyword>
<reference evidence="9" key="2">
    <citation type="submission" date="2020-09" db="EMBL/GenBank/DDBJ databases">
        <authorList>
            <person name="Sun Q."/>
            <person name="Kim S."/>
        </authorList>
    </citation>
    <scope>NUCLEOTIDE SEQUENCE</scope>
    <source>
        <strain evidence="9">KCTC 42097</strain>
    </source>
</reference>
<feature type="transmembrane region" description="Helical" evidence="7">
    <location>
        <begin position="119"/>
        <end position="139"/>
    </location>
</feature>
<reference evidence="9" key="1">
    <citation type="journal article" date="2014" name="Int. J. Syst. Evol. Microbiol.">
        <title>Complete genome sequence of Corynebacterium casei LMG S-19264T (=DSM 44701T), isolated from a smear-ripened cheese.</title>
        <authorList>
            <consortium name="US DOE Joint Genome Institute (JGI-PGF)"/>
            <person name="Walter F."/>
            <person name="Albersmeier A."/>
            <person name="Kalinowski J."/>
            <person name="Ruckert C."/>
        </authorList>
    </citation>
    <scope>NUCLEOTIDE SEQUENCE</scope>
    <source>
        <strain evidence="9">KCTC 42097</strain>
    </source>
</reference>
<keyword evidence="10" id="KW-1185">Reference proteome</keyword>